<keyword evidence="3" id="KW-1185">Reference proteome</keyword>
<evidence type="ECO:0000256" key="1">
    <source>
        <dbReference type="SAM" id="MobiDB-lite"/>
    </source>
</evidence>
<dbReference type="EMBL" id="FN653907">
    <property type="protein sequence ID" value="CBY16132.1"/>
    <property type="molecule type" value="Genomic_DNA"/>
</dbReference>
<evidence type="ECO:0000313" key="2">
    <source>
        <dbReference type="EMBL" id="CBY16132.1"/>
    </source>
</evidence>
<reference evidence="2" key="1">
    <citation type="journal article" date="2010" name="Science">
        <title>Plasticity of animal genome architecture unmasked by rapid evolution of a pelagic tunicate.</title>
        <authorList>
            <person name="Denoeud F."/>
            <person name="Henriet S."/>
            <person name="Mungpakdee S."/>
            <person name="Aury J.M."/>
            <person name="Da Silva C."/>
            <person name="Brinkmann H."/>
            <person name="Mikhaleva J."/>
            <person name="Olsen L.C."/>
            <person name="Jubin C."/>
            <person name="Canestro C."/>
            <person name="Bouquet J.M."/>
            <person name="Danks G."/>
            <person name="Poulain J."/>
            <person name="Campsteijn C."/>
            <person name="Adamski M."/>
            <person name="Cross I."/>
            <person name="Yadetie F."/>
            <person name="Muffato M."/>
            <person name="Louis A."/>
            <person name="Butcher S."/>
            <person name="Tsagkogeorga G."/>
            <person name="Konrad A."/>
            <person name="Singh S."/>
            <person name="Jensen M.F."/>
            <person name="Cong E.H."/>
            <person name="Eikeseth-Otteraa H."/>
            <person name="Noel B."/>
            <person name="Anthouard V."/>
            <person name="Porcel B.M."/>
            <person name="Kachouri-Lafond R."/>
            <person name="Nishino A."/>
            <person name="Ugolini M."/>
            <person name="Chourrout P."/>
            <person name="Nishida H."/>
            <person name="Aasland R."/>
            <person name="Huzurbazar S."/>
            <person name="Westhof E."/>
            <person name="Delsuc F."/>
            <person name="Lehrach H."/>
            <person name="Reinhardt R."/>
            <person name="Weissenbach J."/>
            <person name="Roy S.W."/>
            <person name="Artiguenave F."/>
            <person name="Postlethwait J.H."/>
            <person name="Manak J.R."/>
            <person name="Thompson E.M."/>
            <person name="Jaillon O."/>
            <person name="Du Pasquier L."/>
            <person name="Boudinot P."/>
            <person name="Liberles D.A."/>
            <person name="Volff J.N."/>
            <person name="Philippe H."/>
            <person name="Lenhard B."/>
            <person name="Roest Crollius H."/>
            <person name="Wincker P."/>
            <person name="Chourrout D."/>
        </authorList>
    </citation>
    <scope>NUCLEOTIDE SEQUENCE [LARGE SCALE GENOMIC DNA]</scope>
</reference>
<dbReference type="Proteomes" id="UP000001307">
    <property type="component" value="Unassembled WGS sequence"/>
</dbReference>
<sequence>MSKCPETKKETELIGKYIITFKKAQLANLRTKFRLEPIKNCKDLPHPDEIHEFSEESADEFTSEEDVPIRKSTNPLSFKERAQEKLKEEIFIGRGCKIQFPFDVDAGDKEAGFAWRSFILYEWKSDKGNEKGLCLEELSVFREDNPDREMEAIVRKWKKQKENFRLFNYNETVSNHFGYLRFDRFREKRLKLRDTMSKLTTLTLQKFSECSSEIGTTFRIDWEDGGLYKRDVEKAVRFYIKEVLGKDSDFGLGSVWSLQHGMPIVKEPQNELECTGMPPPEKREKLTRSSLTNKKKLTSPTTPKKKKLTLPKKPTRKRKALPKK</sequence>
<protein>
    <submittedName>
        <fullName evidence="2">Uncharacterized protein</fullName>
    </submittedName>
</protein>
<accession>E4Y2P5</accession>
<feature type="region of interest" description="Disordered" evidence="1">
    <location>
        <begin position="270"/>
        <end position="324"/>
    </location>
</feature>
<dbReference type="InParanoid" id="E4Y2P5"/>
<proteinExistence type="predicted"/>
<feature type="compositionally biased region" description="Basic residues" evidence="1">
    <location>
        <begin position="293"/>
        <end position="324"/>
    </location>
</feature>
<dbReference type="AlphaFoldDB" id="E4Y2P5"/>
<evidence type="ECO:0000313" key="3">
    <source>
        <dbReference type="Proteomes" id="UP000001307"/>
    </source>
</evidence>
<name>E4Y2P5_OIKDI</name>
<organism evidence="2">
    <name type="scientific">Oikopleura dioica</name>
    <name type="common">Tunicate</name>
    <dbReference type="NCBI Taxonomy" id="34765"/>
    <lineage>
        <taxon>Eukaryota</taxon>
        <taxon>Metazoa</taxon>
        <taxon>Chordata</taxon>
        <taxon>Tunicata</taxon>
        <taxon>Appendicularia</taxon>
        <taxon>Copelata</taxon>
        <taxon>Oikopleuridae</taxon>
        <taxon>Oikopleura</taxon>
    </lineage>
</organism>
<gene>
    <name evidence="2" type="ORF">GSOID_T00016449001</name>
</gene>